<dbReference type="PANTHER" id="PTHR43877:SF5">
    <property type="entry name" value="BLL8307 PROTEIN"/>
    <property type="match status" value="1"/>
</dbReference>
<dbReference type="Proteomes" id="UP001595536">
    <property type="component" value="Unassembled WGS sequence"/>
</dbReference>
<dbReference type="InterPro" id="IPR000182">
    <property type="entry name" value="GNAT_dom"/>
</dbReference>
<protein>
    <submittedName>
        <fullName evidence="4">GNAT family N-acetyltransferase</fullName>
        <ecNumber evidence="4">2.3.-.-</ecNumber>
    </submittedName>
</protein>
<keyword evidence="5" id="KW-1185">Reference proteome</keyword>
<keyword evidence="2 4" id="KW-0012">Acyltransferase</keyword>
<dbReference type="EC" id="2.3.-.-" evidence="4"/>
<dbReference type="Gene3D" id="3.40.630.30">
    <property type="match status" value="1"/>
</dbReference>
<dbReference type="GO" id="GO:0016746">
    <property type="term" value="F:acyltransferase activity"/>
    <property type="evidence" value="ECO:0007669"/>
    <property type="project" value="UniProtKB-KW"/>
</dbReference>
<proteinExistence type="predicted"/>
<comment type="caution">
    <text evidence="4">The sequence shown here is derived from an EMBL/GenBank/DDBJ whole genome shotgun (WGS) entry which is preliminary data.</text>
</comment>
<reference evidence="5" key="1">
    <citation type="journal article" date="2019" name="Int. J. Syst. Evol. Microbiol.">
        <title>The Global Catalogue of Microorganisms (GCM) 10K type strain sequencing project: providing services to taxonomists for standard genome sequencing and annotation.</title>
        <authorList>
            <consortium name="The Broad Institute Genomics Platform"/>
            <consortium name="The Broad Institute Genome Sequencing Center for Infectious Disease"/>
            <person name="Wu L."/>
            <person name="Ma J."/>
        </authorList>
    </citation>
    <scope>NUCLEOTIDE SEQUENCE [LARGE SCALE GENOMIC DNA]</scope>
    <source>
        <strain evidence="5">CCM 7941</strain>
    </source>
</reference>
<gene>
    <name evidence="4" type="ORF">ACFOEX_00525</name>
</gene>
<dbReference type="InterPro" id="IPR016181">
    <property type="entry name" value="Acyl_CoA_acyltransferase"/>
</dbReference>
<organism evidence="4 5">
    <name type="scientific">Camelimonas abortus</name>
    <dbReference type="NCBI Taxonomy" id="1017184"/>
    <lineage>
        <taxon>Bacteria</taxon>
        <taxon>Pseudomonadati</taxon>
        <taxon>Pseudomonadota</taxon>
        <taxon>Alphaproteobacteria</taxon>
        <taxon>Hyphomicrobiales</taxon>
        <taxon>Chelatococcaceae</taxon>
        <taxon>Camelimonas</taxon>
    </lineage>
</organism>
<dbReference type="PANTHER" id="PTHR43877">
    <property type="entry name" value="AMINOALKYLPHOSPHONATE N-ACETYLTRANSFERASE-RELATED-RELATED"/>
    <property type="match status" value="1"/>
</dbReference>
<accession>A0ABV7LAZ2</accession>
<dbReference type="PROSITE" id="PS51186">
    <property type="entry name" value="GNAT"/>
    <property type="match status" value="1"/>
</dbReference>
<feature type="domain" description="N-acetyltransferase" evidence="3">
    <location>
        <begin position="1"/>
        <end position="146"/>
    </location>
</feature>
<evidence type="ECO:0000256" key="2">
    <source>
        <dbReference type="ARBA" id="ARBA00023315"/>
    </source>
</evidence>
<evidence type="ECO:0000256" key="1">
    <source>
        <dbReference type="ARBA" id="ARBA00022679"/>
    </source>
</evidence>
<keyword evidence="1 4" id="KW-0808">Transferase</keyword>
<dbReference type="InterPro" id="IPR050832">
    <property type="entry name" value="Bact_Acetyltransf"/>
</dbReference>
<dbReference type="EMBL" id="JBHRUV010000003">
    <property type="protein sequence ID" value="MFC3264844.1"/>
    <property type="molecule type" value="Genomic_DNA"/>
</dbReference>
<evidence type="ECO:0000313" key="5">
    <source>
        <dbReference type="Proteomes" id="UP001595536"/>
    </source>
</evidence>
<dbReference type="SUPFAM" id="SSF55729">
    <property type="entry name" value="Acyl-CoA N-acyltransferases (Nat)"/>
    <property type="match status" value="1"/>
</dbReference>
<dbReference type="RefSeq" id="WP_376830599.1">
    <property type="nucleotide sequence ID" value="NZ_JBHLWR010000006.1"/>
</dbReference>
<dbReference type="CDD" id="cd04301">
    <property type="entry name" value="NAT_SF"/>
    <property type="match status" value="1"/>
</dbReference>
<dbReference type="Pfam" id="PF00583">
    <property type="entry name" value="Acetyltransf_1"/>
    <property type="match status" value="1"/>
</dbReference>
<evidence type="ECO:0000313" key="4">
    <source>
        <dbReference type="EMBL" id="MFC3264844.1"/>
    </source>
</evidence>
<name>A0ABV7LAZ2_9HYPH</name>
<evidence type="ECO:0000259" key="3">
    <source>
        <dbReference type="PROSITE" id="PS51186"/>
    </source>
</evidence>
<sequence>MMFRLGVFEDPRVIGALRAHHDAVRAGGAWPGVDLRRPDVRFWSAWDRGALLAIGAWRRLDAIHGEVTAVYVMESLRRRGLGGQMLSQLVDDARAGGARRLWLETGAGDHFRPVTRLFARRGFSEAGPFAGRRPRPDVLFMTLSLDG</sequence>